<evidence type="ECO:0008006" key="7">
    <source>
        <dbReference type="Google" id="ProtNLM"/>
    </source>
</evidence>
<dbReference type="Proteomes" id="UP001497472">
    <property type="component" value="Unassembled WGS sequence"/>
</dbReference>
<comment type="similarity">
    <text evidence="1">Belongs to the UDP-glycosyltransferase family.</text>
</comment>
<keyword evidence="3" id="KW-0808">Transferase</keyword>
<accession>A0AAV1JFC0</accession>
<dbReference type="Pfam" id="PF00201">
    <property type="entry name" value="UDPGT"/>
    <property type="match status" value="1"/>
</dbReference>
<feature type="transmembrane region" description="Helical" evidence="4">
    <location>
        <begin position="478"/>
        <end position="501"/>
    </location>
</feature>
<dbReference type="CDD" id="cd03784">
    <property type="entry name" value="GT1_Gtf-like"/>
    <property type="match status" value="1"/>
</dbReference>
<comment type="caution">
    <text evidence="5">The sequence shown here is derived from an EMBL/GenBank/DDBJ whole genome shotgun (WGS) entry which is preliminary data.</text>
</comment>
<reference evidence="5 6" key="1">
    <citation type="submission" date="2023-11" db="EMBL/GenBank/DDBJ databases">
        <authorList>
            <person name="Okamura Y."/>
        </authorList>
    </citation>
    <scope>NUCLEOTIDE SEQUENCE [LARGE SCALE GENOMIC DNA]</scope>
</reference>
<dbReference type="PANTHER" id="PTHR48043">
    <property type="entry name" value="EG:EG0003.4 PROTEIN-RELATED"/>
    <property type="match status" value="1"/>
</dbReference>
<dbReference type="AlphaFoldDB" id="A0AAV1JFC0"/>
<name>A0AAV1JFC0_9NEOP</name>
<keyword evidence="4" id="KW-0472">Membrane</keyword>
<evidence type="ECO:0000256" key="1">
    <source>
        <dbReference type="ARBA" id="ARBA00009995"/>
    </source>
</evidence>
<dbReference type="GO" id="GO:0008194">
    <property type="term" value="F:UDP-glycosyltransferase activity"/>
    <property type="evidence" value="ECO:0007669"/>
    <property type="project" value="InterPro"/>
</dbReference>
<dbReference type="FunFam" id="3.40.50.2000:FF:000021">
    <property type="entry name" value="UDP-glucuronosyltransferase"/>
    <property type="match status" value="1"/>
</dbReference>
<organism evidence="5 6">
    <name type="scientific">Leptosia nina</name>
    <dbReference type="NCBI Taxonomy" id="320188"/>
    <lineage>
        <taxon>Eukaryota</taxon>
        <taxon>Metazoa</taxon>
        <taxon>Ecdysozoa</taxon>
        <taxon>Arthropoda</taxon>
        <taxon>Hexapoda</taxon>
        <taxon>Insecta</taxon>
        <taxon>Pterygota</taxon>
        <taxon>Neoptera</taxon>
        <taxon>Endopterygota</taxon>
        <taxon>Lepidoptera</taxon>
        <taxon>Glossata</taxon>
        <taxon>Ditrysia</taxon>
        <taxon>Papilionoidea</taxon>
        <taxon>Pieridae</taxon>
        <taxon>Pierinae</taxon>
        <taxon>Leptosia</taxon>
    </lineage>
</organism>
<keyword evidence="2" id="KW-0328">Glycosyltransferase</keyword>
<dbReference type="PANTHER" id="PTHR48043:SF145">
    <property type="entry name" value="FI06409P-RELATED"/>
    <property type="match status" value="1"/>
</dbReference>
<evidence type="ECO:0000256" key="4">
    <source>
        <dbReference type="SAM" id="Phobius"/>
    </source>
</evidence>
<dbReference type="InterPro" id="IPR050271">
    <property type="entry name" value="UDP-glycosyltransferase"/>
</dbReference>
<proteinExistence type="inferred from homology"/>
<sequence>MKDILLILTFLSGYVYCGRILVVVPTPSFSHQVVFRPLTQDLARRGHEVVVVTTDPVFKNKDGPPNLREIDVRDVTYAAWKTNFMNNTEFGSKKDLYKTAELFLIEFSHSLEIQLKTKEVQEIIREGEGRFDVIIVEASVRPALIFSHVFKAPIIQMSTSGPMLNSNDVVGAPSHIFLYPWVLHQRLYNLTLWEEFQEIFKHKDIYNLYINLELKEDIMLQSIFGRDVPSLRDLSDNVDMIFINSYSFWCDKLPVPKNLVYVGGIHIQPEKDLPEDLKSYLDSCKTGIIYVSFGNNVKPSLMPVDKVEMLTKTFSELPYNVLWRWDAEIPGISSNVKLTRWVPQSDLLRHPNVKLFIQQGGINSAEESISAGVPLIGIPMIADQWYTSEKYEYFKIGKRLHLDTLTKDELKNTITMLIEDGSYRENVKKLRHLTRDQPQSALERAVWWTEYVMLHRGAKNLRAPAVNTPWNIYYEIELILSVLTISVFFIGLALSLIIYLCKKITRKTKTQ</sequence>
<dbReference type="InterPro" id="IPR002213">
    <property type="entry name" value="UDP_glucos_trans"/>
</dbReference>
<evidence type="ECO:0000256" key="2">
    <source>
        <dbReference type="ARBA" id="ARBA00022676"/>
    </source>
</evidence>
<evidence type="ECO:0000313" key="6">
    <source>
        <dbReference type="Proteomes" id="UP001497472"/>
    </source>
</evidence>
<evidence type="ECO:0000313" key="5">
    <source>
        <dbReference type="EMBL" id="CAK1547660.1"/>
    </source>
</evidence>
<dbReference type="EMBL" id="CAVLEF010000009">
    <property type="protein sequence ID" value="CAK1547660.1"/>
    <property type="molecule type" value="Genomic_DNA"/>
</dbReference>
<dbReference type="SUPFAM" id="SSF53756">
    <property type="entry name" value="UDP-Glycosyltransferase/glycogen phosphorylase"/>
    <property type="match status" value="1"/>
</dbReference>
<evidence type="ECO:0000256" key="3">
    <source>
        <dbReference type="ARBA" id="ARBA00022679"/>
    </source>
</evidence>
<keyword evidence="4" id="KW-1133">Transmembrane helix</keyword>
<gene>
    <name evidence="5" type="ORF">LNINA_LOCUS7119</name>
</gene>
<dbReference type="Gene3D" id="3.40.50.2000">
    <property type="entry name" value="Glycogen Phosphorylase B"/>
    <property type="match status" value="2"/>
</dbReference>
<protein>
    <recommendedName>
        <fullName evidence="7">Glucuronosyltransferase</fullName>
    </recommendedName>
</protein>
<keyword evidence="4" id="KW-0812">Transmembrane</keyword>
<keyword evidence="6" id="KW-1185">Reference proteome</keyword>